<dbReference type="RefSeq" id="WP_056017902.1">
    <property type="nucleotide sequence ID" value="NZ_LLYZ01000021.1"/>
</dbReference>
<dbReference type="STRING" id="452084.AR438_17240"/>
<protein>
    <submittedName>
        <fullName evidence="2">Uncharacterized protein</fullName>
    </submittedName>
</protein>
<comment type="caution">
    <text evidence="2">The sequence shown here is derived from an EMBL/GenBank/DDBJ whole genome shotgun (WGS) entry which is preliminary data.</text>
</comment>
<name>A0A0Q3HNZ6_9FLAO</name>
<accession>A0A0Q3HNZ6</accession>
<gene>
    <name evidence="2" type="ORF">AR438_17240</name>
</gene>
<dbReference type="EMBL" id="LLYZ01000021">
    <property type="protein sequence ID" value="KQK24373.1"/>
    <property type="molecule type" value="Genomic_DNA"/>
</dbReference>
<reference evidence="2 3" key="1">
    <citation type="submission" date="2015-10" db="EMBL/GenBank/DDBJ databases">
        <title>Chryseobacterium aquaticum genome.</title>
        <authorList>
            <person name="Newman J.D."/>
            <person name="Ferguson M.B."/>
            <person name="Miller J.R."/>
        </authorList>
    </citation>
    <scope>NUCLEOTIDE SEQUENCE [LARGE SCALE GENOMIC DNA]</scope>
    <source>
        <strain evidence="2 3">KCTC 12483</strain>
    </source>
</reference>
<keyword evidence="3" id="KW-1185">Reference proteome</keyword>
<dbReference type="AlphaFoldDB" id="A0A0Q3HNZ6"/>
<dbReference type="OrthoDB" id="612868at2"/>
<evidence type="ECO:0000313" key="3">
    <source>
        <dbReference type="Proteomes" id="UP000051682"/>
    </source>
</evidence>
<dbReference type="Proteomes" id="UP000051682">
    <property type="component" value="Unassembled WGS sequence"/>
</dbReference>
<proteinExistence type="predicted"/>
<organism evidence="2 3">
    <name type="scientific">Chryseobacterium aquaticum</name>
    <dbReference type="NCBI Taxonomy" id="452084"/>
    <lineage>
        <taxon>Bacteria</taxon>
        <taxon>Pseudomonadati</taxon>
        <taxon>Bacteroidota</taxon>
        <taxon>Flavobacteriia</taxon>
        <taxon>Flavobacteriales</taxon>
        <taxon>Weeksellaceae</taxon>
        <taxon>Chryseobacterium group</taxon>
        <taxon>Chryseobacterium</taxon>
    </lineage>
</organism>
<evidence type="ECO:0000256" key="1">
    <source>
        <dbReference type="SAM" id="MobiDB-lite"/>
    </source>
</evidence>
<sequence length="383" mass="43389">MAGESGNIIRNVFGKSYKEAESITKDASKGALDFKSPEETTFNGKNGGKKFDDYKEKDNQTLLRVKKIKGPIDPSTNKAVDAIERGKPYNYEVIEFSRTPTKSELKNLKWGIKYDNGEMAEAIVVRGLKEISYNVPRERNISKLKIYAFFNGKSEEVCVEVKLCQCSCKMPEENYPYSDNTFSKIKEIAPLIKHYANLYCIPAAAIAGSIADEYNIINESTKATIINWLQDDVVLNFMPNFAIEFDVYVGGKSKLNNATKHDLGIGNIKLETAKQLYNEYKAEFKSKNWDYKDIVNYIQSNEGTVHLAALVIKKAQRLLTTEIKSYCQCKQEAVLVTYYKQGDSYIVRFQNKKKKTPLTKIEPGEGCRVSLQRKKILSSLGIN</sequence>
<evidence type="ECO:0000313" key="2">
    <source>
        <dbReference type="EMBL" id="KQK24373.1"/>
    </source>
</evidence>
<feature type="region of interest" description="Disordered" evidence="1">
    <location>
        <begin position="34"/>
        <end position="53"/>
    </location>
</feature>